<comment type="caution">
    <text evidence="7">The sequence shown here is derived from an EMBL/GenBank/DDBJ whole genome shotgun (WGS) entry which is preliminary data.</text>
</comment>
<dbReference type="PANTHER" id="PTHR23527:SF1">
    <property type="entry name" value="BLL3282 PROTEIN"/>
    <property type="match status" value="1"/>
</dbReference>
<dbReference type="SUPFAM" id="SSF103473">
    <property type="entry name" value="MFS general substrate transporter"/>
    <property type="match status" value="1"/>
</dbReference>
<gene>
    <name evidence="7" type="ORF">GCM10009821_09560</name>
</gene>
<feature type="transmembrane region" description="Helical" evidence="5">
    <location>
        <begin position="100"/>
        <end position="124"/>
    </location>
</feature>
<feature type="transmembrane region" description="Helical" evidence="5">
    <location>
        <begin position="216"/>
        <end position="241"/>
    </location>
</feature>
<evidence type="ECO:0000256" key="1">
    <source>
        <dbReference type="ARBA" id="ARBA00004651"/>
    </source>
</evidence>
<dbReference type="Gene3D" id="1.20.1250.20">
    <property type="entry name" value="MFS general substrate transporter like domains"/>
    <property type="match status" value="2"/>
</dbReference>
<evidence type="ECO:0000256" key="4">
    <source>
        <dbReference type="ARBA" id="ARBA00023136"/>
    </source>
</evidence>
<comment type="subcellular location">
    <subcellularLocation>
        <location evidence="1">Cell membrane</location>
        <topology evidence="1">Multi-pass membrane protein</topology>
    </subcellularLocation>
</comment>
<reference evidence="7 8" key="1">
    <citation type="journal article" date="2019" name="Int. J. Syst. Evol. Microbiol.">
        <title>The Global Catalogue of Microorganisms (GCM) 10K type strain sequencing project: providing services to taxonomists for standard genome sequencing and annotation.</title>
        <authorList>
            <consortium name="The Broad Institute Genomics Platform"/>
            <consortium name="The Broad Institute Genome Sequencing Center for Infectious Disease"/>
            <person name="Wu L."/>
            <person name="Ma J."/>
        </authorList>
    </citation>
    <scope>NUCLEOTIDE SEQUENCE [LARGE SCALE GENOMIC DNA]</scope>
    <source>
        <strain evidence="7 8">JCM 15749</strain>
    </source>
</reference>
<feature type="transmembrane region" description="Helical" evidence="5">
    <location>
        <begin position="12"/>
        <end position="36"/>
    </location>
</feature>
<proteinExistence type="predicted"/>
<evidence type="ECO:0000256" key="5">
    <source>
        <dbReference type="SAM" id="Phobius"/>
    </source>
</evidence>
<dbReference type="InterPro" id="IPR052952">
    <property type="entry name" value="MFS-Transporter"/>
</dbReference>
<name>A0ABN2VUI8_9ACTN</name>
<evidence type="ECO:0000313" key="8">
    <source>
        <dbReference type="Proteomes" id="UP001501480"/>
    </source>
</evidence>
<accession>A0ABN2VUI8</accession>
<protein>
    <submittedName>
        <fullName evidence="7">MFS transporter</fullName>
    </submittedName>
</protein>
<evidence type="ECO:0000259" key="6">
    <source>
        <dbReference type="PROSITE" id="PS50850"/>
    </source>
</evidence>
<feature type="transmembrane region" description="Helical" evidence="5">
    <location>
        <begin position="136"/>
        <end position="154"/>
    </location>
</feature>
<dbReference type="InterPro" id="IPR036259">
    <property type="entry name" value="MFS_trans_sf"/>
</dbReference>
<feature type="transmembrane region" description="Helical" evidence="5">
    <location>
        <begin position="166"/>
        <end position="186"/>
    </location>
</feature>
<dbReference type="InterPro" id="IPR020846">
    <property type="entry name" value="MFS_dom"/>
</dbReference>
<feature type="transmembrane region" description="Helical" evidence="5">
    <location>
        <begin position="247"/>
        <end position="266"/>
    </location>
</feature>
<evidence type="ECO:0000256" key="3">
    <source>
        <dbReference type="ARBA" id="ARBA00022989"/>
    </source>
</evidence>
<feature type="transmembrane region" description="Helical" evidence="5">
    <location>
        <begin position="48"/>
        <end position="69"/>
    </location>
</feature>
<evidence type="ECO:0000256" key="2">
    <source>
        <dbReference type="ARBA" id="ARBA00022692"/>
    </source>
</evidence>
<dbReference type="Pfam" id="PF07690">
    <property type="entry name" value="MFS_1"/>
    <property type="match status" value="1"/>
</dbReference>
<keyword evidence="4 5" id="KW-0472">Membrane</keyword>
<keyword evidence="2 5" id="KW-0812">Transmembrane</keyword>
<keyword evidence="8" id="KW-1185">Reference proteome</keyword>
<feature type="transmembrane region" description="Helical" evidence="5">
    <location>
        <begin position="76"/>
        <end position="94"/>
    </location>
</feature>
<keyword evidence="3 5" id="KW-1133">Transmembrane helix</keyword>
<dbReference type="PROSITE" id="PS50850">
    <property type="entry name" value="MFS"/>
    <property type="match status" value="1"/>
</dbReference>
<feature type="transmembrane region" description="Helical" evidence="5">
    <location>
        <begin position="359"/>
        <end position="384"/>
    </location>
</feature>
<sequence>MRTADPNRWGQLVVGMVGQGAGTVFANAAAFLIPYLHLVEGVPLAQAGALASAPLLGTTVSLVLWGVVVDRVGERASLTLGLGIVTAAAVGAAFTDGYIALAAMFFLGGVGVASTNSASGRLVVGWFPPHRRGTAMGIRQTAMPLGVGAAALVVPTLVERTDLRTTMLVVAVLCLAGTLACALVVVDPPRAPRAEAADLGQLVNPYRASTDPERRLLRIHVSSALLVVPQFTVWTYMLVWLVDSRSWTAAAAGGLVAVSQVLGAAGRIGAGWWSDAVASRMRPMRTIALGAALSMLALGLLESTVLGIAIMIVAMVVTVADNGLAFTSVAETGGPYWSGKALGVQNTGQYLVSAAVPPAVGLLVAAQGYGVAFAVVGLFPLLAVPLIPTRPPTGDGAARYPTGQ</sequence>
<feature type="domain" description="Major facilitator superfamily (MFS) profile" evidence="6">
    <location>
        <begin position="1"/>
        <end position="395"/>
    </location>
</feature>
<organism evidence="7 8">
    <name type="scientific">Aeromicrobium halocynthiae</name>
    <dbReference type="NCBI Taxonomy" id="560557"/>
    <lineage>
        <taxon>Bacteria</taxon>
        <taxon>Bacillati</taxon>
        <taxon>Actinomycetota</taxon>
        <taxon>Actinomycetes</taxon>
        <taxon>Propionibacteriales</taxon>
        <taxon>Nocardioidaceae</taxon>
        <taxon>Aeromicrobium</taxon>
    </lineage>
</organism>
<dbReference type="RefSeq" id="WP_344325143.1">
    <property type="nucleotide sequence ID" value="NZ_BAAAPY010000002.1"/>
</dbReference>
<dbReference type="InterPro" id="IPR011701">
    <property type="entry name" value="MFS"/>
</dbReference>
<dbReference type="EMBL" id="BAAAPY010000002">
    <property type="protein sequence ID" value="GAA2073365.1"/>
    <property type="molecule type" value="Genomic_DNA"/>
</dbReference>
<dbReference type="PANTHER" id="PTHR23527">
    <property type="entry name" value="BLL3282 PROTEIN"/>
    <property type="match status" value="1"/>
</dbReference>
<dbReference type="Proteomes" id="UP001501480">
    <property type="component" value="Unassembled WGS sequence"/>
</dbReference>
<evidence type="ECO:0000313" key="7">
    <source>
        <dbReference type="EMBL" id="GAA2073365.1"/>
    </source>
</evidence>
<feature type="transmembrane region" description="Helical" evidence="5">
    <location>
        <begin position="287"/>
        <end position="320"/>
    </location>
</feature>